<dbReference type="AlphaFoldDB" id="A0AAD3T5L6"/>
<keyword evidence="1" id="KW-0472">Membrane</keyword>
<name>A0AAD3T5L6_NEPGR</name>
<dbReference type="EMBL" id="BSYO01000027">
    <property type="protein sequence ID" value="GMH23900.1"/>
    <property type="molecule type" value="Genomic_DNA"/>
</dbReference>
<feature type="signal peptide" evidence="2">
    <location>
        <begin position="1"/>
        <end position="32"/>
    </location>
</feature>
<evidence type="ECO:0000313" key="5">
    <source>
        <dbReference type="Proteomes" id="UP001279734"/>
    </source>
</evidence>
<evidence type="ECO:0000256" key="2">
    <source>
        <dbReference type="SAM" id="SignalP"/>
    </source>
</evidence>
<feature type="domain" description="C2H2-type" evidence="3">
    <location>
        <begin position="108"/>
        <end position="129"/>
    </location>
</feature>
<comment type="caution">
    <text evidence="4">The sequence shown here is derived from an EMBL/GenBank/DDBJ whole genome shotgun (WGS) entry which is preliminary data.</text>
</comment>
<keyword evidence="2" id="KW-0732">Signal</keyword>
<sequence length="272" mass="31312">MTRLGEMSKSTLIALLVLFFSPLFHLQSRTSAFATSPPSHTSQTNAHEVHCSRERSRAAWKVIEEYLMPFVEKEKYPISRKCRLHPDNDMFKDQEQHKIHVDINEWQCGYCKKSFYAEKYIDMHFNNRHYDLVNVNGSKCLANLCGALHCDLVMDFQPPKAKCNPAAAAKNRQLCENLANICFPINESPSSSRLHGLFMHQFCDAHTCSSGSKPFSRGGKKHASIFYLSISILTLMLLPLFYTLVYLYRRGLRRNTQDLKRASRMGRKKKPS</sequence>
<accession>A0AAD3T5L6</accession>
<keyword evidence="1" id="KW-0812">Transmembrane</keyword>
<dbReference type="PANTHER" id="PTHR21385">
    <property type="entry name" value="ZINC FINGER PROTEIN-RELATED"/>
    <property type="match status" value="1"/>
</dbReference>
<evidence type="ECO:0000256" key="1">
    <source>
        <dbReference type="SAM" id="Phobius"/>
    </source>
</evidence>
<proteinExistence type="predicted"/>
<organism evidence="4 5">
    <name type="scientific">Nepenthes gracilis</name>
    <name type="common">Slender pitcher plant</name>
    <dbReference type="NCBI Taxonomy" id="150966"/>
    <lineage>
        <taxon>Eukaryota</taxon>
        <taxon>Viridiplantae</taxon>
        <taxon>Streptophyta</taxon>
        <taxon>Embryophyta</taxon>
        <taxon>Tracheophyta</taxon>
        <taxon>Spermatophyta</taxon>
        <taxon>Magnoliopsida</taxon>
        <taxon>eudicotyledons</taxon>
        <taxon>Gunneridae</taxon>
        <taxon>Pentapetalae</taxon>
        <taxon>Caryophyllales</taxon>
        <taxon>Nepenthaceae</taxon>
        <taxon>Nepenthes</taxon>
    </lineage>
</organism>
<keyword evidence="1" id="KW-1133">Transmembrane helix</keyword>
<feature type="transmembrane region" description="Helical" evidence="1">
    <location>
        <begin position="225"/>
        <end position="248"/>
    </location>
</feature>
<gene>
    <name evidence="4" type="ORF">Nepgr_025743</name>
</gene>
<dbReference type="PANTHER" id="PTHR21385:SF5">
    <property type="entry name" value="C2H2-TYPE DOMAIN-CONTAINING PROTEIN"/>
    <property type="match status" value="1"/>
</dbReference>
<reference evidence="4" key="1">
    <citation type="submission" date="2023-05" db="EMBL/GenBank/DDBJ databases">
        <title>Nepenthes gracilis genome sequencing.</title>
        <authorList>
            <person name="Fukushima K."/>
        </authorList>
    </citation>
    <scope>NUCLEOTIDE SEQUENCE</scope>
    <source>
        <strain evidence="4">SING2019-196</strain>
    </source>
</reference>
<protein>
    <recommendedName>
        <fullName evidence="3">C2H2-type domain-containing protein</fullName>
    </recommendedName>
</protein>
<feature type="chain" id="PRO_5042177945" description="C2H2-type domain-containing protein" evidence="2">
    <location>
        <begin position="33"/>
        <end position="272"/>
    </location>
</feature>
<dbReference type="Proteomes" id="UP001279734">
    <property type="component" value="Unassembled WGS sequence"/>
</dbReference>
<evidence type="ECO:0000259" key="3">
    <source>
        <dbReference type="PROSITE" id="PS00028"/>
    </source>
</evidence>
<dbReference type="InterPro" id="IPR013087">
    <property type="entry name" value="Znf_C2H2_type"/>
</dbReference>
<keyword evidence="5" id="KW-1185">Reference proteome</keyword>
<dbReference type="PROSITE" id="PS00028">
    <property type="entry name" value="ZINC_FINGER_C2H2_1"/>
    <property type="match status" value="1"/>
</dbReference>
<evidence type="ECO:0000313" key="4">
    <source>
        <dbReference type="EMBL" id="GMH23900.1"/>
    </source>
</evidence>